<comment type="similarity">
    <text evidence="2 4">Belongs to the terpene synthase family.</text>
</comment>
<dbReference type="GeneID" id="41955078"/>
<dbReference type="KEGG" id="pgri:PgNI_00080"/>
<reference evidence="7" key="3">
    <citation type="submission" date="2025-08" db="UniProtKB">
        <authorList>
            <consortium name="RefSeq"/>
        </authorList>
    </citation>
    <scope>IDENTIFICATION</scope>
    <source>
        <strain evidence="7">NI907</strain>
    </source>
</reference>
<dbReference type="Pfam" id="PF19086">
    <property type="entry name" value="Terpene_syn_C_2"/>
    <property type="match status" value="1"/>
</dbReference>
<dbReference type="GO" id="GO:0008299">
    <property type="term" value="P:isoprenoid biosynthetic process"/>
    <property type="evidence" value="ECO:0007669"/>
    <property type="project" value="UniProtKB-ARBA"/>
</dbReference>
<evidence type="ECO:0000256" key="1">
    <source>
        <dbReference type="ARBA" id="ARBA00001946"/>
    </source>
</evidence>
<dbReference type="PANTHER" id="PTHR35201:SF4">
    <property type="entry name" value="BETA-PINACENE SYNTHASE-RELATED"/>
    <property type="match status" value="1"/>
</dbReference>
<dbReference type="Gene3D" id="1.10.600.10">
    <property type="entry name" value="Farnesyl Diphosphate Synthase"/>
    <property type="match status" value="1"/>
</dbReference>
<comment type="cofactor">
    <cofactor evidence="1 4">
        <name>Mg(2+)</name>
        <dbReference type="ChEBI" id="CHEBI:18420"/>
    </cofactor>
</comment>
<evidence type="ECO:0000256" key="4">
    <source>
        <dbReference type="RuleBase" id="RU366034"/>
    </source>
</evidence>
<organism evidence="6 7">
    <name type="scientific">Pyricularia grisea</name>
    <name type="common">Crabgrass-specific blast fungus</name>
    <name type="synonym">Magnaporthe grisea</name>
    <dbReference type="NCBI Taxonomy" id="148305"/>
    <lineage>
        <taxon>Eukaryota</taxon>
        <taxon>Fungi</taxon>
        <taxon>Dikarya</taxon>
        <taxon>Ascomycota</taxon>
        <taxon>Pezizomycotina</taxon>
        <taxon>Sordariomycetes</taxon>
        <taxon>Sordariomycetidae</taxon>
        <taxon>Magnaporthales</taxon>
        <taxon>Pyriculariaceae</taxon>
        <taxon>Pyricularia</taxon>
    </lineage>
</organism>
<keyword evidence="4" id="KW-0479">Metal-binding</keyword>
<dbReference type="AlphaFoldDB" id="A0A6P8BNC3"/>
<dbReference type="EC" id="4.2.3.-" evidence="4"/>
<gene>
    <name evidence="7" type="ORF">PgNI_00080</name>
</gene>
<feature type="region of interest" description="Disordered" evidence="5">
    <location>
        <begin position="85"/>
        <end position="115"/>
    </location>
</feature>
<keyword evidence="4" id="KW-0456">Lyase</keyword>
<protein>
    <recommendedName>
        <fullName evidence="4">Terpene synthase</fullName>
        <ecNumber evidence="4">4.2.3.-</ecNumber>
    </recommendedName>
</protein>
<sequence>MISLVPQPSRPAPDPLASIKTIRCSSPQAARPRAITSSSCIPSSMQRNLTTEVTIRPLPSQIMAPAMIDCLSVRTDANVKATATDIITPPSSPRRLSNAAEAEAKQAAPPPSGAGMHLRLPDMFASLMSIRPPINPNYKKVKAEAEEWTARILNLTPRQALRNSKADFTFLVSWWAPNADADAVRTMVDWQHWAFPWDDQFDEGHLKLDLPGAAAEVVNMTSLLDDTHPPLVLGQPGTDPIQYAFQQNWYRIRSRAGPALRHRYKMYLKHYMLGVLGQVGSRSRDPRSLSVDEYLAFRRGTIGVMPCLCLVEYAEGIELPQYVVDHPSVKACQQVAVDLVLLDNDILSYRKDLIEGEELNLINILRFSKGLTLQEAVDEMGHMITERYRIWYRALADMPSWGYKLDAEVLRYLDGCRRVALGSLIWRYGDFPSFILDPKIQNDQVLTVAVIINSFHTGRYFKDAEGELVREEQKLWIPEELLAGIDGRPARIPSEPLPEPVST</sequence>
<evidence type="ECO:0000256" key="3">
    <source>
        <dbReference type="ARBA" id="ARBA00022842"/>
    </source>
</evidence>
<proteinExistence type="inferred from homology"/>
<evidence type="ECO:0000313" key="6">
    <source>
        <dbReference type="Proteomes" id="UP000515153"/>
    </source>
</evidence>
<dbReference type="SUPFAM" id="SSF48576">
    <property type="entry name" value="Terpenoid synthases"/>
    <property type="match status" value="1"/>
</dbReference>
<dbReference type="PANTHER" id="PTHR35201">
    <property type="entry name" value="TERPENE SYNTHASE"/>
    <property type="match status" value="1"/>
</dbReference>
<dbReference type="RefSeq" id="XP_030988304.1">
    <property type="nucleotide sequence ID" value="XM_031120164.1"/>
</dbReference>
<dbReference type="Proteomes" id="UP000515153">
    <property type="component" value="Unplaced"/>
</dbReference>
<evidence type="ECO:0000256" key="2">
    <source>
        <dbReference type="ARBA" id="ARBA00006333"/>
    </source>
</evidence>
<dbReference type="InterPro" id="IPR008949">
    <property type="entry name" value="Isoprenoid_synthase_dom_sf"/>
</dbReference>
<dbReference type="InterPro" id="IPR034686">
    <property type="entry name" value="Terpene_cyclase-like_2"/>
</dbReference>
<reference evidence="7" key="1">
    <citation type="journal article" date="2019" name="Mol. Biol. Evol.">
        <title>Blast fungal genomes show frequent chromosomal changes, gene gains and losses, and effector gene turnover.</title>
        <authorList>
            <person name="Gomez Luciano L.B."/>
            <person name="Jason Tsai I."/>
            <person name="Chuma I."/>
            <person name="Tosa Y."/>
            <person name="Chen Y.H."/>
            <person name="Li J.Y."/>
            <person name="Li M.Y."/>
            <person name="Jade Lu M.Y."/>
            <person name="Nakayashiki H."/>
            <person name="Li W.H."/>
        </authorList>
    </citation>
    <scope>NUCLEOTIDE SEQUENCE</scope>
    <source>
        <strain evidence="7">NI907</strain>
    </source>
</reference>
<accession>A0A6P8BNC3</accession>
<dbReference type="GO" id="GO:0046872">
    <property type="term" value="F:metal ion binding"/>
    <property type="evidence" value="ECO:0007669"/>
    <property type="project" value="UniProtKB-KW"/>
</dbReference>
<dbReference type="GO" id="GO:0010333">
    <property type="term" value="F:terpene synthase activity"/>
    <property type="evidence" value="ECO:0007669"/>
    <property type="project" value="InterPro"/>
</dbReference>
<reference evidence="7" key="2">
    <citation type="submission" date="2019-10" db="EMBL/GenBank/DDBJ databases">
        <authorList>
            <consortium name="NCBI Genome Project"/>
        </authorList>
    </citation>
    <scope>NUCLEOTIDE SEQUENCE</scope>
    <source>
        <strain evidence="7">NI907</strain>
    </source>
</reference>
<keyword evidence="6" id="KW-1185">Reference proteome</keyword>
<evidence type="ECO:0000256" key="5">
    <source>
        <dbReference type="SAM" id="MobiDB-lite"/>
    </source>
</evidence>
<keyword evidence="3 4" id="KW-0460">Magnesium</keyword>
<name>A0A6P8BNC3_PYRGI</name>
<evidence type="ECO:0000313" key="7">
    <source>
        <dbReference type="RefSeq" id="XP_030988304.1"/>
    </source>
</evidence>